<evidence type="ECO:0000256" key="1">
    <source>
        <dbReference type="SAM" id="MobiDB-lite"/>
    </source>
</evidence>
<feature type="compositionally biased region" description="Basic and acidic residues" evidence="1">
    <location>
        <begin position="413"/>
        <end position="433"/>
    </location>
</feature>
<evidence type="ECO:0000256" key="2">
    <source>
        <dbReference type="SAM" id="Phobius"/>
    </source>
</evidence>
<dbReference type="EMBL" id="RDQH01000334">
    <property type="protein sequence ID" value="RXH91750.1"/>
    <property type="molecule type" value="Genomic_DNA"/>
</dbReference>
<dbReference type="PANTHER" id="PTHR32175">
    <property type="entry name" value="PROTEIN, PUTATIVE, EXPRESSED-RELATED"/>
    <property type="match status" value="1"/>
</dbReference>
<keyword evidence="2" id="KW-0472">Membrane</keyword>
<evidence type="ECO:0000313" key="3">
    <source>
        <dbReference type="EMBL" id="RXH91750.1"/>
    </source>
</evidence>
<organism evidence="3 4">
    <name type="scientific">Malus domestica</name>
    <name type="common">Apple</name>
    <name type="synonym">Pyrus malus</name>
    <dbReference type="NCBI Taxonomy" id="3750"/>
    <lineage>
        <taxon>Eukaryota</taxon>
        <taxon>Viridiplantae</taxon>
        <taxon>Streptophyta</taxon>
        <taxon>Embryophyta</taxon>
        <taxon>Tracheophyta</taxon>
        <taxon>Spermatophyta</taxon>
        <taxon>Magnoliopsida</taxon>
        <taxon>eudicotyledons</taxon>
        <taxon>Gunneridae</taxon>
        <taxon>Pentapetalae</taxon>
        <taxon>rosids</taxon>
        <taxon>fabids</taxon>
        <taxon>Rosales</taxon>
        <taxon>Rosaceae</taxon>
        <taxon>Amygdaloideae</taxon>
        <taxon>Maleae</taxon>
        <taxon>Malus</taxon>
    </lineage>
</organism>
<keyword evidence="2" id="KW-1133">Transmembrane helix</keyword>
<evidence type="ECO:0008006" key="5">
    <source>
        <dbReference type="Google" id="ProtNLM"/>
    </source>
</evidence>
<reference evidence="3 4" key="1">
    <citation type="submission" date="2018-10" db="EMBL/GenBank/DDBJ databases">
        <title>A high-quality apple genome assembly.</title>
        <authorList>
            <person name="Hu J."/>
        </authorList>
    </citation>
    <scope>NUCLEOTIDE SEQUENCE [LARGE SCALE GENOMIC DNA]</scope>
    <source>
        <strain evidence="4">cv. HFTH1</strain>
        <tissue evidence="3">Young leaf</tissue>
    </source>
</reference>
<dbReference type="InterPro" id="IPR027417">
    <property type="entry name" value="P-loop_NTPase"/>
</dbReference>
<dbReference type="AlphaFoldDB" id="A0A498J8F3"/>
<dbReference type="STRING" id="3750.A0A498J8F3"/>
<accession>A0A498J8F3</accession>
<keyword evidence="4" id="KW-1185">Reference proteome</keyword>
<dbReference type="Proteomes" id="UP000290289">
    <property type="component" value="Chromosome 8"/>
</dbReference>
<feature type="transmembrane region" description="Helical" evidence="2">
    <location>
        <begin position="34"/>
        <end position="56"/>
    </location>
</feature>
<evidence type="ECO:0000313" key="4">
    <source>
        <dbReference type="Proteomes" id="UP000290289"/>
    </source>
</evidence>
<dbReference type="Gene3D" id="3.40.50.300">
    <property type="entry name" value="P-loop containing nucleotide triphosphate hydrolases"/>
    <property type="match status" value="1"/>
</dbReference>
<dbReference type="PANTHER" id="PTHR32175:SF21">
    <property type="entry name" value="SULFOTRANSFERASE"/>
    <property type="match status" value="1"/>
</dbReference>
<proteinExistence type="predicted"/>
<dbReference type="SUPFAM" id="SSF52540">
    <property type="entry name" value="P-loop containing nucleoside triphosphate hydrolases"/>
    <property type="match status" value="1"/>
</dbReference>
<name>A0A498J8F3_MALDO</name>
<dbReference type="InterPro" id="IPR052796">
    <property type="entry name" value="Nod_factor_sulfotransferase"/>
</dbReference>
<comment type="caution">
    <text evidence="3">The sequence shown here is derived from an EMBL/GenBank/DDBJ whole genome shotgun (WGS) entry which is preliminary data.</text>
</comment>
<keyword evidence="2" id="KW-0812">Transmembrane</keyword>
<protein>
    <recommendedName>
        <fullName evidence="5">Sulfotransferase</fullName>
    </recommendedName>
</protein>
<gene>
    <name evidence="3" type="ORF">DVH24_020773</name>
</gene>
<sequence length="442" mass="50641">MPIYLSSAHRMDDEEICLFDKDTIVTKAPKKSPLILRMVVLLFAMVCGVFICLVCLKQINTQTKTKLLNIVAINHRDKINQPCQVPDDLEQSEISYLHYPKPQTFKSDFRTLRRECVCNPVRYFAILSMQRSGSGWFETLLNSHINVSSNGEIFSVQERRVNVSSILKNMDKVYNLDWFSSASKNECSAAVGFKWMLNQGLMENHQEIVKYFEEKGVSAIFLFRKNLLRRKISVLANSYDKYAKQLNGTHKSHTHSPSEAQILAKYKPNINATLLIPDLKQDEAEAAKAIEYFKTTRHVVIYYEEVINNRTKLDEVQDFLRLPHRELRSRQVKIHTTPLSKQVENWEDVEKVLRGTSSARDSSCIDGKGRRDPITGVWRKLISGVTKAERLNRTDFDSEQNLNPSSPVVGEATRAEQQWRKGRLLERGGEGSADRGMGVEVL</sequence>
<feature type="region of interest" description="Disordered" evidence="1">
    <location>
        <begin position="395"/>
        <end position="442"/>
    </location>
</feature>